<keyword evidence="4" id="KW-0802">TPR repeat</keyword>
<evidence type="ECO:0000256" key="8">
    <source>
        <dbReference type="SAM" id="SignalP"/>
    </source>
</evidence>
<sequence>MIYKLTLSYITTLLLGLLCFFGAVSHSAAQSGAVITAEEADSRIFANRAVLLLDEEDLGAKINHLHWAIELDSTNLAAYVELGNIALRTNNINLASEYLLKSYDLSNKDPFLGQTLLRIAMAMQNEKLVLKVGEELLQNSPEDLEVLDSMARLYEQKRMPEKSIFYLRKMNGILSDEITITFRIAQNFALNKQEDEGLKEISRYISEHPMELRGYLSMMAYLNMIGREDEAVKYIGQIPKELRKSPEIILTRARLALKDGNYKEAKKEFGALLRTDGIDPQAIDELISMLAPYVSKENVSFLQEFVPFFEEIKQEYEQTSSIALFLADMYIAQDKTEKAEAIYSELIERGASDMKPYSYMIQKAMTASNAAEMIRIAEKGRTAHPTRPDFYIYNVLALGEQEKPDEALAVANKGLEVADKGSFLYGHLLFVSADLLNEKGETDEALRRYEQALGYLPKDALLLNNYAYALATSNRNIERAEALASEAIRIDSSNASFLDTYAWILYLRENYGLAKYYIESAIRNSKEEVSSVLLDHYGDILWKLNDKGNAVKAWQDALKAGAEDGEKIKKKIEQAAL</sequence>
<gene>
    <name evidence="9" type="ORF">HQ43_00240</name>
</gene>
<reference evidence="9 10" key="1">
    <citation type="submission" date="2014-08" db="EMBL/GenBank/DDBJ databases">
        <title>Porphyromonas canoris strain:OH2762 Genome sequencing.</title>
        <authorList>
            <person name="Wallis C."/>
            <person name="Deusch O."/>
            <person name="O'Flynn C."/>
            <person name="Davis I."/>
            <person name="Jospin G."/>
            <person name="Darling A.E."/>
            <person name="Coil D.A."/>
            <person name="Alexiev A."/>
            <person name="Horsfall A."/>
            <person name="Kirkwood N."/>
            <person name="Harris S."/>
            <person name="Eisen J.A."/>
        </authorList>
    </citation>
    <scope>NUCLEOTIDE SEQUENCE [LARGE SCALE GENOMIC DNA]</scope>
    <source>
        <strain evidence="10">COT-108 OH2762</strain>
    </source>
</reference>
<dbReference type="RefSeq" id="WP_152567428.1">
    <property type="nucleotide sequence ID" value="NZ_JQZV01000001.1"/>
</dbReference>
<dbReference type="SUPFAM" id="SSF48452">
    <property type="entry name" value="TPR-like"/>
    <property type="match status" value="2"/>
</dbReference>
<keyword evidence="8" id="KW-0732">Signal</keyword>
<evidence type="ECO:0000256" key="1">
    <source>
        <dbReference type="ARBA" id="ARBA00004167"/>
    </source>
</evidence>
<dbReference type="Gene3D" id="1.25.40.10">
    <property type="entry name" value="Tetratricopeptide repeat domain"/>
    <property type="match status" value="3"/>
</dbReference>
<name>A0ABR4XN57_9PORP</name>
<dbReference type="Proteomes" id="UP000030101">
    <property type="component" value="Unassembled WGS sequence"/>
</dbReference>
<dbReference type="Pfam" id="PF13181">
    <property type="entry name" value="TPR_8"/>
    <property type="match status" value="1"/>
</dbReference>
<comment type="caution">
    <text evidence="9">The sequence shown here is derived from an EMBL/GenBank/DDBJ whole genome shotgun (WGS) entry which is preliminary data.</text>
</comment>
<feature type="chain" id="PRO_5045399423" description="Tetratricopeptide repeat-containing protein" evidence="8">
    <location>
        <begin position="29"/>
        <end position="577"/>
    </location>
</feature>
<evidence type="ECO:0000256" key="7">
    <source>
        <dbReference type="ARBA" id="ARBA00038030"/>
    </source>
</evidence>
<evidence type="ECO:0008006" key="11">
    <source>
        <dbReference type="Google" id="ProtNLM"/>
    </source>
</evidence>
<protein>
    <recommendedName>
        <fullName evidence="11">Tetratricopeptide repeat-containing protein</fullName>
    </recommendedName>
</protein>
<accession>A0ABR4XN57</accession>
<keyword evidence="5" id="KW-1133">Transmembrane helix</keyword>
<comment type="subcellular location">
    <subcellularLocation>
        <location evidence="1">Membrane</location>
        <topology evidence="1">Single-pass membrane protein</topology>
    </subcellularLocation>
</comment>
<evidence type="ECO:0000256" key="2">
    <source>
        <dbReference type="ARBA" id="ARBA00022692"/>
    </source>
</evidence>
<feature type="signal peptide" evidence="8">
    <location>
        <begin position="1"/>
        <end position="28"/>
    </location>
</feature>
<dbReference type="InterPro" id="IPR011990">
    <property type="entry name" value="TPR-like_helical_dom_sf"/>
</dbReference>
<keyword evidence="6" id="KW-0472">Membrane</keyword>
<dbReference type="PANTHER" id="PTHR46208:SF1">
    <property type="entry name" value="MITOCHONDRIAL IMPORT RECEPTOR SUBUNIT TOM70"/>
    <property type="match status" value="1"/>
</dbReference>
<dbReference type="PANTHER" id="PTHR46208">
    <property type="entry name" value="MITOCHONDRIAL IMPORT RECEPTOR SUBUNIT TOM70"/>
    <property type="match status" value="1"/>
</dbReference>
<proteinExistence type="inferred from homology"/>
<evidence type="ECO:0000256" key="6">
    <source>
        <dbReference type="ARBA" id="ARBA00023136"/>
    </source>
</evidence>
<dbReference type="SMART" id="SM00028">
    <property type="entry name" value="TPR"/>
    <property type="match status" value="6"/>
</dbReference>
<evidence type="ECO:0000256" key="5">
    <source>
        <dbReference type="ARBA" id="ARBA00022989"/>
    </source>
</evidence>
<evidence type="ECO:0000256" key="4">
    <source>
        <dbReference type="ARBA" id="ARBA00022803"/>
    </source>
</evidence>
<evidence type="ECO:0000313" key="9">
    <source>
        <dbReference type="EMBL" id="KGN93606.1"/>
    </source>
</evidence>
<dbReference type="Pfam" id="PF13429">
    <property type="entry name" value="TPR_15"/>
    <property type="match status" value="1"/>
</dbReference>
<organism evidence="9 10">
    <name type="scientific">Porphyromonas canoris</name>
    <dbReference type="NCBI Taxonomy" id="36875"/>
    <lineage>
        <taxon>Bacteria</taxon>
        <taxon>Pseudomonadati</taxon>
        <taxon>Bacteroidota</taxon>
        <taxon>Bacteroidia</taxon>
        <taxon>Bacteroidales</taxon>
        <taxon>Porphyromonadaceae</taxon>
        <taxon>Porphyromonas</taxon>
    </lineage>
</organism>
<keyword evidence="3" id="KW-0677">Repeat</keyword>
<evidence type="ECO:0000256" key="3">
    <source>
        <dbReference type="ARBA" id="ARBA00022737"/>
    </source>
</evidence>
<keyword evidence="2" id="KW-0812">Transmembrane</keyword>
<dbReference type="InterPro" id="IPR019734">
    <property type="entry name" value="TPR_rpt"/>
</dbReference>
<comment type="similarity">
    <text evidence="7">Belongs to the Tom70 family.</text>
</comment>
<keyword evidence="10" id="KW-1185">Reference proteome</keyword>
<dbReference type="EMBL" id="JQZV01000001">
    <property type="protein sequence ID" value="KGN93606.1"/>
    <property type="molecule type" value="Genomic_DNA"/>
</dbReference>
<evidence type="ECO:0000313" key="10">
    <source>
        <dbReference type="Proteomes" id="UP000030101"/>
    </source>
</evidence>